<proteinExistence type="predicted"/>
<dbReference type="AlphaFoldDB" id="A0A7W7F0C6"/>
<keyword evidence="2" id="KW-1185">Reference proteome</keyword>
<accession>A0A7W7F0C6</accession>
<dbReference type="EMBL" id="JACHNY010000004">
    <property type="protein sequence ID" value="MBB4618230.1"/>
    <property type="molecule type" value="Genomic_DNA"/>
</dbReference>
<name>A0A7W7F0C6_9SPHN</name>
<dbReference type="RefSeq" id="WP_281392658.1">
    <property type="nucleotide sequence ID" value="NZ_JACHNY010000004.1"/>
</dbReference>
<evidence type="ECO:0000313" key="1">
    <source>
        <dbReference type="EMBL" id="MBB4618230.1"/>
    </source>
</evidence>
<gene>
    <name evidence="1" type="ORF">GGQ96_002366</name>
</gene>
<evidence type="ECO:0000313" key="2">
    <source>
        <dbReference type="Proteomes" id="UP000574769"/>
    </source>
</evidence>
<organism evidence="1 2">
    <name type="scientific">Sphingomonas abaci</name>
    <dbReference type="NCBI Taxonomy" id="237611"/>
    <lineage>
        <taxon>Bacteria</taxon>
        <taxon>Pseudomonadati</taxon>
        <taxon>Pseudomonadota</taxon>
        <taxon>Alphaproteobacteria</taxon>
        <taxon>Sphingomonadales</taxon>
        <taxon>Sphingomonadaceae</taxon>
        <taxon>Sphingomonas</taxon>
    </lineage>
</organism>
<sequence length="40" mass="4415">MTRLATSGWFEARFTATEFLRMAEASAFEGMTVELVGGEL</sequence>
<protein>
    <submittedName>
        <fullName evidence="1">Uncharacterized protein</fullName>
    </submittedName>
</protein>
<reference evidence="1 2" key="1">
    <citation type="submission" date="2020-08" db="EMBL/GenBank/DDBJ databases">
        <title>Genomic Encyclopedia of Type Strains, Phase IV (KMG-IV): sequencing the most valuable type-strain genomes for metagenomic binning, comparative biology and taxonomic classification.</title>
        <authorList>
            <person name="Goeker M."/>
        </authorList>
    </citation>
    <scope>NUCLEOTIDE SEQUENCE [LARGE SCALE GENOMIC DNA]</scope>
    <source>
        <strain evidence="1 2">DSM 15867</strain>
    </source>
</reference>
<dbReference type="Proteomes" id="UP000574769">
    <property type="component" value="Unassembled WGS sequence"/>
</dbReference>
<comment type="caution">
    <text evidence="1">The sequence shown here is derived from an EMBL/GenBank/DDBJ whole genome shotgun (WGS) entry which is preliminary data.</text>
</comment>